<feature type="domain" description="HTH psq-type" evidence="2">
    <location>
        <begin position="86"/>
        <end position="112"/>
    </location>
</feature>
<sequence length="254" mass="29388">MANNVYSPFLQNSDDIDSQHITTSDLSDGEDDENEEEEKGCKEGDIPTTKDVLVTKLKRNCLFGDGKDIIDIEEVMKIEYTLQRTLTQKTASRIYGIPTSTLSDRVLKKNSNKKQDPRQINRNPNRIENQACKLSLRVMEKWCWGLFRKEVLDVAQEFTISNNLDTSFKNGRPGPDWFISFRQRHNLSIKKPQAVEYVRRKMTDPFVIHEYFALLQKTFRDLNLTDPKRIWNLDETSICLDPTKTKVVGAKGKP</sequence>
<evidence type="ECO:0000256" key="1">
    <source>
        <dbReference type="SAM" id="MobiDB-lite"/>
    </source>
</evidence>
<dbReference type="GO" id="GO:0003677">
    <property type="term" value="F:DNA binding"/>
    <property type="evidence" value="ECO:0007669"/>
    <property type="project" value="InterPro"/>
</dbReference>
<proteinExistence type="predicted"/>
<feature type="region of interest" description="Disordered" evidence="1">
    <location>
        <begin position="105"/>
        <end position="124"/>
    </location>
</feature>
<gene>
    <name evidence="3" type="ORF">PAPOLLO_LOCUS22926</name>
</gene>
<protein>
    <submittedName>
        <fullName evidence="3">(apollo) hypothetical protein</fullName>
    </submittedName>
</protein>
<organism evidence="3 4">
    <name type="scientific">Parnassius apollo</name>
    <name type="common">Apollo butterfly</name>
    <name type="synonym">Papilio apollo</name>
    <dbReference type="NCBI Taxonomy" id="110799"/>
    <lineage>
        <taxon>Eukaryota</taxon>
        <taxon>Metazoa</taxon>
        <taxon>Ecdysozoa</taxon>
        <taxon>Arthropoda</taxon>
        <taxon>Hexapoda</taxon>
        <taxon>Insecta</taxon>
        <taxon>Pterygota</taxon>
        <taxon>Neoptera</taxon>
        <taxon>Endopterygota</taxon>
        <taxon>Lepidoptera</taxon>
        <taxon>Glossata</taxon>
        <taxon>Ditrysia</taxon>
        <taxon>Papilionoidea</taxon>
        <taxon>Papilionidae</taxon>
        <taxon>Parnassiinae</taxon>
        <taxon>Parnassini</taxon>
        <taxon>Parnassius</taxon>
        <taxon>Parnassius</taxon>
    </lineage>
</organism>
<keyword evidence="4" id="KW-1185">Reference proteome</keyword>
<dbReference type="AlphaFoldDB" id="A0A8S3XV71"/>
<dbReference type="EMBL" id="CAJQZP010001411">
    <property type="protein sequence ID" value="CAG5044149.1"/>
    <property type="molecule type" value="Genomic_DNA"/>
</dbReference>
<name>A0A8S3XV71_PARAO</name>
<accession>A0A8S3XV71</accession>
<feature type="compositionally biased region" description="Acidic residues" evidence="1">
    <location>
        <begin position="27"/>
        <end position="38"/>
    </location>
</feature>
<reference evidence="3" key="1">
    <citation type="submission" date="2021-04" db="EMBL/GenBank/DDBJ databases">
        <authorList>
            <person name="Tunstrom K."/>
        </authorList>
    </citation>
    <scope>NUCLEOTIDE SEQUENCE</scope>
</reference>
<dbReference type="Proteomes" id="UP000691718">
    <property type="component" value="Unassembled WGS sequence"/>
</dbReference>
<evidence type="ECO:0000313" key="3">
    <source>
        <dbReference type="EMBL" id="CAG5044149.1"/>
    </source>
</evidence>
<dbReference type="OrthoDB" id="10035668at2759"/>
<evidence type="ECO:0000313" key="4">
    <source>
        <dbReference type="Proteomes" id="UP000691718"/>
    </source>
</evidence>
<evidence type="ECO:0000259" key="2">
    <source>
        <dbReference type="Pfam" id="PF05225"/>
    </source>
</evidence>
<dbReference type="InterPro" id="IPR007889">
    <property type="entry name" value="HTH_Psq"/>
</dbReference>
<comment type="caution">
    <text evidence="3">The sequence shown here is derived from an EMBL/GenBank/DDBJ whole genome shotgun (WGS) entry which is preliminary data.</text>
</comment>
<feature type="region of interest" description="Disordered" evidence="1">
    <location>
        <begin position="1"/>
        <end position="45"/>
    </location>
</feature>
<dbReference type="Pfam" id="PF05225">
    <property type="entry name" value="HTH_psq"/>
    <property type="match status" value="1"/>
</dbReference>
<feature type="compositionally biased region" description="Polar residues" evidence="1">
    <location>
        <begin position="1"/>
        <end position="26"/>
    </location>
</feature>